<dbReference type="EMBL" id="BAAABU010000022">
    <property type="protein sequence ID" value="GAA0254310.1"/>
    <property type="molecule type" value="Genomic_DNA"/>
</dbReference>
<dbReference type="CDD" id="cd04301">
    <property type="entry name" value="NAT_SF"/>
    <property type="match status" value="1"/>
</dbReference>
<dbReference type="Proteomes" id="UP001500416">
    <property type="component" value="Unassembled WGS sequence"/>
</dbReference>
<organism evidence="2 3">
    <name type="scientific">Saccharothrix mutabilis subsp. mutabilis</name>
    <dbReference type="NCBI Taxonomy" id="66855"/>
    <lineage>
        <taxon>Bacteria</taxon>
        <taxon>Bacillati</taxon>
        <taxon>Actinomycetota</taxon>
        <taxon>Actinomycetes</taxon>
        <taxon>Pseudonocardiales</taxon>
        <taxon>Pseudonocardiaceae</taxon>
        <taxon>Saccharothrix</taxon>
    </lineage>
</organism>
<dbReference type="PROSITE" id="PS51186">
    <property type="entry name" value="GNAT"/>
    <property type="match status" value="1"/>
</dbReference>
<protein>
    <submittedName>
        <fullName evidence="2">GNAT family N-acetyltransferase</fullName>
    </submittedName>
</protein>
<dbReference type="Gene3D" id="3.40.630.30">
    <property type="match status" value="1"/>
</dbReference>
<dbReference type="PANTHER" id="PTHR43072">
    <property type="entry name" value="N-ACETYLTRANSFERASE"/>
    <property type="match status" value="1"/>
</dbReference>
<sequence>MHWLARSGAGVVGGAVAYFPEEENADTALITVTVHPDHRRRGVGTAVLRAVVAEVARRGRTAVEAWQVDEGGAGERWALSLGFRELRRMVLQRLDLPAARTDVPVPPGYELRSWVGAAPEDVVASYARARNAISDSPLGEADYEHPDWTVDRVRAEEAARRRQGVEQRVVVALHAGRVVGLTEVETRPASPEWLTQGDTAVVAAHRGRRLGLVLKAHMLRWVAAELPAVEAVLTGTGTGNHAMIRVNHALGYRDVRTWLFLRRAVDGL</sequence>
<evidence type="ECO:0000313" key="2">
    <source>
        <dbReference type="EMBL" id="GAA0254310.1"/>
    </source>
</evidence>
<accession>A0ABN0ULN7</accession>
<reference evidence="2 3" key="1">
    <citation type="journal article" date="2019" name="Int. J. Syst. Evol. Microbiol.">
        <title>The Global Catalogue of Microorganisms (GCM) 10K type strain sequencing project: providing services to taxonomists for standard genome sequencing and annotation.</title>
        <authorList>
            <consortium name="The Broad Institute Genomics Platform"/>
            <consortium name="The Broad Institute Genome Sequencing Center for Infectious Disease"/>
            <person name="Wu L."/>
            <person name="Ma J."/>
        </authorList>
    </citation>
    <scope>NUCLEOTIDE SEQUENCE [LARGE SCALE GENOMIC DNA]</scope>
    <source>
        <strain evidence="2 3">JCM 3380</strain>
    </source>
</reference>
<gene>
    <name evidence="2" type="ORF">GCM10010492_63840</name>
</gene>
<name>A0ABN0ULN7_9PSEU</name>
<dbReference type="Pfam" id="PF00583">
    <property type="entry name" value="Acetyltransf_1"/>
    <property type="match status" value="2"/>
</dbReference>
<dbReference type="InterPro" id="IPR016181">
    <property type="entry name" value="Acyl_CoA_acyltransferase"/>
</dbReference>
<comment type="caution">
    <text evidence="2">The sequence shown here is derived from an EMBL/GenBank/DDBJ whole genome shotgun (WGS) entry which is preliminary data.</text>
</comment>
<proteinExistence type="predicted"/>
<keyword evidence="3" id="KW-1185">Reference proteome</keyword>
<dbReference type="InterPro" id="IPR000182">
    <property type="entry name" value="GNAT_dom"/>
</dbReference>
<evidence type="ECO:0000259" key="1">
    <source>
        <dbReference type="PROSITE" id="PS51186"/>
    </source>
</evidence>
<evidence type="ECO:0000313" key="3">
    <source>
        <dbReference type="Proteomes" id="UP001500416"/>
    </source>
</evidence>
<dbReference type="RefSeq" id="WP_343937937.1">
    <property type="nucleotide sequence ID" value="NZ_BAAABU010000022.1"/>
</dbReference>
<feature type="domain" description="N-acetyltransferase" evidence="1">
    <location>
        <begin position="1"/>
        <end position="106"/>
    </location>
</feature>
<dbReference type="SUPFAM" id="SSF55729">
    <property type="entry name" value="Acyl-CoA N-acyltransferases (Nat)"/>
    <property type="match status" value="1"/>
</dbReference>